<gene>
    <name evidence="1" type="ORF">E0486_14285</name>
</gene>
<organism evidence="1 2">
    <name type="scientific">Flaviaesturariibacter aridisoli</name>
    <dbReference type="NCBI Taxonomy" id="2545761"/>
    <lineage>
        <taxon>Bacteria</taxon>
        <taxon>Pseudomonadati</taxon>
        <taxon>Bacteroidota</taxon>
        <taxon>Chitinophagia</taxon>
        <taxon>Chitinophagales</taxon>
        <taxon>Chitinophagaceae</taxon>
        <taxon>Flaviaestuariibacter</taxon>
    </lineage>
</organism>
<evidence type="ECO:0000313" key="2">
    <source>
        <dbReference type="Proteomes" id="UP000295164"/>
    </source>
</evidence>
<name>A0A4R4DYJ2_9BACT</name>
<dbReference type="Proteomes" id="UP000295164">
    <property type="component" value="Unassembled WGS sequence"/>
</dbReference>
<proteinExistence type="predicted"/>
<accession>A0A4R4DYJ2</accession>
<dbReference type="OrthoDB" id="680971at2"/>
<protein>
    <submittedName>
        <fullName evidence="1">Uncharacterized protein</fullName>
    </submittedName>
</protein>
<sequence>MKEQAIIHQEVVNRKGILRYLQVPLPGLAKRIIGVEASVMLLSALPALPLGGSPPAFPAYDPLFVVGVSDKAGSLSLQSPDTSDIFLQMEVFSTDVNSGLGDFSFVSEGPKEWLRGRKRYPVNLNVPTKAPILEGYYRDQWMPEGGPDITYQLNLIIWYEATPYDK</sequence>
<evidence type="ECO:0000313" key="1">
    <source>
        <dbReference type="EMBL" id="TCZ68356.1"/>
    </source>
</evidence>
<comment type="caution">
    <text evidence="1">The sequence shown here is derived from an EMBL/GenBank/DDBJ whole genome shotgun (WGS) entry which is preliminary data.</text>
</comment>
<dbReference type="RefSeq" id="WP_131852956.1">
    <property type="nucleotide sequence ID" value="NZ_SKFH01000028.1"/>
</dbReference>
<dbReference type="AlphaFoldDB" id="A0A4R4DYJ2"/>
<keyword evidence="2" id="KW-1185">Reference proteome</keyword>
<dbReference type="EMBL" id="SKFH01000028">
    <property type="protein sequence ID" value="TCZ68356.1"/>
    <property type="molecule type" value="Genomic_DNA"/>
</dbReference>
<reference evidence="1 2" key="1">
    <citation type="submission" date="2019-03" db="EMBL/GenBank/DDBJ databases">
        <authorList>
            <person name="Kim M.K.M."/>
        </authorList>
    </citation>
    <scope>NUCLEOTIDE SEQUENCE [LARGE SCALE GENOMIC DNA]</scope>
    <source>
        <strain evidence="1 2">17J68-15</strain>
    </source>
</reference>